<evidence type="ECO:0000313" key="1">
    <source>
        <dbReference type="EMBL" id="PBK64324.1"/>
    </source>
</evidence>
<dbReference type="AlphaFoldDB" id="A0A2H3B638"/>
<organism evidence="1 2">
    <name type="scientific">Armillaria solidipes</name>
    <dbReference type="NCBI Taxonomy" id="1076256"/>
    <lineage>
        <taxon>Eukaryota</taxon>
        <taxon>Fungi</taxon>
        <taxon>Dikarya</taxon>
        <taxon>Basidiomycota</taxon>
        <taxon>Agaricomycotina</taxon>
        <taxon>Agaricomycetes</taxon>
        <taxon>Agaricomycetidae</taxon>
        <taxon>Agaricales</taxon>
        <taxon>Marasmiineae</taxon>
        <taxon>Physalacriaceae</taxon>
        <taxon>Armillaria</taxon>
    </lineage>
</organism>
<dbReference type="EMBL" id="KZ293452">
    <property type="protein sequence ID" value="PBK64324.1"/>
    <property type="molecule type" value="Genomic_DNA"/>
</dbReference>
<dbReference type="Proteomes" id="UP000218334">
    <property type="component" value="Unassembled WGS sequence"/>
</dbReference>
<sequence>MVQPDGFRRGKFIPGTGIKGTNFSMAAYTLNDVPIKFRSEGGGLMPDSILTTFGYIQDRVMPPYHNRDRIQRFMGRTHWRAYVMLVATGKSQKYGSDYFAIDGSGYLPSWILNISPSMYVSVTKSYAQTTIRRHTMRQLLRFEDDKPVQTAYVIWINGG</sequence>
<accession>A0A2H3B638</accession>
<protein>
    <submittedName>
        <fullName evidence="1">Uncharacterized protein</fullName>
    </submittedName>
</protein>
<reference evidence="2" key="1">
    <citation type="journal article" date="2017" name="Nat. Ecol. Evol.">
        <title>Genome expansion and lineage-specific genetic innovations in the forest pathogenic fungi Armillaria.</title>
        <authorList>
            <person name="Sipos G."/>
            <person name="Prasanna A.N."/>
            <person name="Walter M.C."/>
            <person name="O'Connor E."/>
            <person name="Balint B."/>
            <person name="Krizsan K."/>
            <person name="Kiss B."/>
            <person name="Hess J."/>
            <person name="Varga T."/>
            <person name="Slot J."/>
            <person name="Riley R."/>
            <person name="Boka B."/>
            <person name="Rigling D."/>
            <person name="Barry K."/>
            <person name="Lee J."/>
            <person name="Mihaltcheva S."/>
            <person name="LaButti K."/>
            <person name="Lipzen A."/>
            <person name="Waldron R."/>
            <person name="Moloney N.M."/>
            <person name="Sperisen C."/>
            <person name="Kredics L."/>
            <person name="Vagvoelgyi C."/>
            <person name="Patrignani A."/>
            <person name="Fitzpatrick D."/>
            <person name="Nagy I."/>
            <person name="Doyle S."/>
            <person name="Anderson J.B."/>
            <person name="Grigoriev I.V."/>
            <person name="Gueldener U."/>
            <person name="Muensterkoetter M."/>
            <person name="Nagy L.G."/>
        </authorList>
    </citation>
    <scope>NUCLEOTIDE SEQUENCE [LARGE SCALE GENOMIC DNA]</scope>
    <source>
        <strain evidence="2">28-4</strain>
    </source>
</reference>
<proteinExistence type="predicted"/>
<keyword evidence="2" id="KW-1185">Reference proteome</keyword>
<gene>
    <name evidence="1" type="ORF">ARMSODRAFT_979158</name>
</gene>
<evidence type="ECO:0000313" key="2">
    <source>
        <dbReference type="Proteomes" id="UP000218334"/>
    </source>
</evidence>
<name>A0A2H3B638_9AGAR</name>